<name>A0A223S245_9ACTN</name>
<keyword evidence="2" id="KW-1185">Reference proteome</keyword>
<gene>
    <name evidence="1" type="ORF">CDO52_04815</name>
</gene>
<dbReference type="OrthoDB" id="3427607at2"/>
<protein>
    <submittedName>
        <fullName evidence="1">Uncharacterized protein</fullName>
    </submittedName>
</protein>
<reference evidence="1 2" key="1">
    <citation type="submission" date="2017-08" db="EMBL/GenBank/DDBJ databases">
        <title>The complete genome sequence of Nocardiopsis gilva YIM 90087.</title>
        <authorList>
            <person name="Yin M."/>
            <person name="Tang S."/>
        </authorList>
    </citation>
    <scope>NUCLEOTIDE SEQUENCE [LARGE SCALE GENOMIC DNA]</scope>
    <source>
        <strain evidence="1 2">YIM 90087</strain>
    </source>
</reference>
<organism evidence="1 2">
    <name type="scientific">Nocardiopsis gilva YIM 90087</name>
    <dbReference type="NCBI Taxonomy" id="1235441"/>
    <lineage>
        <taxon>Bacteria</taxon>
        <taxon>Bacillati</taxon>
        <taxon>Actinomycetota</taxon>
        <taxon>Actinomycetes</taxon>
        <taxon>Streptosporangiales</taxon>
        <taxon>Nocardiopsidaceae</taxon>
        <taxon>Nocardiopsis</taxon>
    </lineage>
</organism>
<proteinExistence type="predicted"/>
<dbReference type="Proteomes" id="UP000215005">
    <property type="component" value="Chromosome"/>
</dbReference>
<dbReference type="KEGG" id="ngv:CDO52_04815"/>
<dbReference type="RefSeq" id="WP_017621232.1">
    <property type="nucleotide sequence ID" value="NZ_ANBG01000401.1"/>
</dbReference>
<accession>A0A223S245</accession>
<evidence type="ECO:0000313" key="2">
    <source>
        <dbReference type="Proteomes" id="UP000215005"/>
    </source>
</evidence>
<sequence length="148" mass="16657">MTSTVKTWTVANRRELWDWARFHAAPVTITEETWDHITYQAEAICGARRYLCSYREQMPPCVALKRRANTFTVALFHEPAGAYCYHVREVIPETAGEGDDPAHLAALVAAANIQRERRAVCGATAENLVVLTTERTYPGDCAEQMEAR</sequence>
<evidence type="ECO:0000313" key="1">
    <source>
        <dbReference type="EMBL" id="ASU82196.1"/>
    </source>
</evidence>
<dbReference type="AlphaFoldDB" id="A0A223S245"/>
<dbReference type="EMBL" id="CP022753">
    <property type="protein sequence ID" value="ASU82196.1"/>
    <property type="molecule type" value="Genomic_DNA"/>
</dbReference>